<dbReference type="AlphaFoldDB" id="A0A9N7NWZ2"/>
<organism evidence="8 9">
    <name type="scientific">Striga hermonthica</name>
    <name type="common">Purple witchweed</name>
    <name type="synonym">Buchnera hermonthica</name>
    <dbReference type="NCBI Taxonomy" id="68872"/>
    <lineage>
        <taxon>Eukaryota</taxon>
        <taxon>Viridiplantae</taxon>
        <taxon>Streptophyta</taxon>
        <taxon>Embryophyta</taxon>
        <taxon>Tracheophyta</taxon>
        <taxon>Spermatophyta</taxon>
        <taxon>Magnoliopsida</taxon>
        <taxon>eudicotyledons</taxon>
        <taxon>Gunneridae</taxon>
        <taxon>Pentapetalae</taxon>
        <taxon>asterids</taxon>
        <taxon>lamiids</taxon>
        <taxon>Lamiales</taxon>
        <taxon>Orobanchaceae</taxon>
        <taxon>Buchnereae</taxon>
        <taxon>Striga</taxon>
    </lineage>
</organism>
<feature type="region of interest" description="Disordered" evidence="6">
    <location>
        <begin position="1"/>
        <end position="23"/>
    </location>
</feature>
<dbReference type="PROSITE" id="PS50066">
    <property type="entry name" value="MADS_BOX_2"/>
    <property type="match status" value="1"/>
</dbReference>
<evidence type="ECO:0000256" key="4">
    <source>
        <dbReference type="ARBA" id="ARBA00023163"/>
    </source>
</evidence>
<feature type="domain" description="MADS-box" evidence="7">
    <location>
        <begin position="19"/>
        <end position="60"/>
    </location>
</feature>
<evidence type="ECO:0000259" key="7">
    <source>
        <dbReference type="PROSITE" id="PS50066"/>
    </source>
</evidence>
<sequence>MSSSGQSDRPTKEHDLQKEKNEKEIITFPKQIYGLFEEASEFCSETGAEVGIIVLSEDNETAYSFGNPDINTVTNRFLAQESDGLIPKENQAMECLFSTDNQKARKKKFNRAKKVDNKEKDIPNLGELNYEQLGDLKGKIMELSKKLKTKIMI</sequence>
<dbReference type="GO" id="GO:0005634">
    <property type="term" value="C:nucleus"/>
    <property type="evidence" value="ECO:0007669"/>
    <property type="project" value="UniProtKB-SubCell"/>
</dbReference>
<gene>
    <name evidence="8" type="ORF">SHERM_06506</name>
</gene>
<dbReference type="GO" id="GO:0046983">
    <property type="term" value="F:protein dimerization activity"/>
    <property type="evidence" value="ECO:0007669"/>
    <property type="project" value="InterPro"/>
</dbReference>
<dbReference type="Pfam" id="PF00319">
    <property type="entry name" value="SRF-TF"/>
    <property type="match status" value="1"/>
</dbReference>
<name>A0A9N7NWZ2_STRHE</name>
<dbReference type="PANTHER" id="PTHR11945">
    <property type="entry name" value="MADS BOX PROTEIN"/>
    <property type="match status" value="1"/>
</dbReference>
<dbReference type="Proteomes" id="UP001153555">
    <property type="component" value="Unassembled WGS sequence"/>
</dbReference>
<evidence type="ECO:0000256" key="3">
    <source>
        <dbReference type="ARBA" id="ARBA00023125"/>
    </source>
</evidence>
<dbReference type="InterPro" id="IPR002100">
    <property type="entry name" value="TF_MADSbox"/>
</dbReference>
<evidence type="ECO:0000256" key="1">
    <source>
        <dbReference type="ARBA" id="ARBA00004123"/>
    </source>
</evidence>
<keyword evidence="3" id="KW-0238">DNA-binding</keyword>
<accession>A0A9N7NWZ2</accession>
<evidence type="ECO:0000313" key="8">
    <source>
        <dbReference type="EMBL" id="CAA0840049.1"/>
    </source>
</evidence>
<dbReference type="GO" id="GO:0000981">
    <property type="term" value="F:DNA-binding transcription factor activity, RNA polymerase II-specific"/>
    <property type="evidence" value="ECO:0007669"/>
    <property type="project" value="TreeGrafter"/>
</dbReference>
<reference evidence="8" key="1">
    <citation type="submission" date="2019-12" db="EMBL/GenBank/DDBJ databases">
        <authorList>
            <person name="Scholes J."/>
        </authorList>
    </citation>
    <scope>NUCLEOTIDE SEQUENCE</scope>
</reference>
<keyword evidence="2" id="KW-0805">Transcription regulation</keyword>
<dbReference type="EMBL" id="CACSLK010031655">
    <property type="protein sequence ID" value="CAA0840049.1"/>
    <property type="molecule type" value="Genomic_DNA"/>
</dbReference>
<evidence type="ECO:0000313" key="9">
    <source>
        <dbReference type="Proteomes" id="UP001153555"/>
    </source>
</evidence>
<keyword evidence="4" id="KW-0804">Transcription</keyword>
<evidence type="ECO:0000256" key="6">
    <source>
        <dbReference type="SAM" id="MobiDB-lite"/>
    </source>
</evidence>
<dbReference type="Gene3D" id="3.40.1810.10">
    <property type="entry name" value="Transcription factor, MADS-box"/>
    <property type="match status" value="1"/>
</dbReference>
<proteinExistence type="predicted"/>
<comment type="caution">
    <text evidence="8">The sequence shown here is derived from an EMBL/GenBank/DDBJ whole genome shotgun (WGS) entry which is preliminary data.</text>
</comment>
<dbReference type="PANTHER" id="PTHR11945:SF776">
    <property type="entry name" value="AGAMOUS-LIKE 50-RELATED"/>
    <property type="match status" value="1"/>
</dbReference>
<evidence type="ECO:0000256" key="5">
    <source>
        <dbReference type="ARBA" id="ARBA00023242"/>
    </source>
</evidence>
<feature type="compositionally biased region" description="Basic and acidic residues" evidence="6">
    <location>
        <begin position="9"/>
        <end position="23"/>
    </location>
</feature>
<dbReference type="InterPro" id="IPR036879">
    <property type="entry name" value="TF_MADSbox_sf"/>
</dbReference>
<protein>
    <submittedName>
        <fullName evidence="8">Agamous-like MADS-box protein AGL62</fullName>
    </submittedName>
</protein>
<keyword evidence="5" id="KW-0539">Nucleus</keyword>
<evidence type="ECO:0000256" key="2">
    <source>
        <dbReference type="ARBA" id="ARBA00023015"/>
    </source>
</evidence>
<dbReference type="SUPFAM" id="SSF55455">
    <property type="entry name" value="SRF-like"/>
    <property type="match status" value="1"/>
</dbReference>
<dbReference type="GO" id="GO:0000978">
    <property type="term" value="F:RNA polymerase II cis-regulatory region sequence-specific DNA binding"/>
    <property type="evidence" value="ECO:0007669"/>
    <property type="project" value="TreeGrafter"/>
</dbReference>
<comment type="subcellular location">
    <subcellularLocation>
        <location evidence="1">Nucleus</location>
    </subcellularLocation>
</comment>
<keyword evidence="9" id="KW-1185">Reference proteome</keyword>